<dbReference type="Proteomes" id="UP000597762">
    <property type="component" value="Unassembled WGS sequence"/>
</dbReference>
<comment type="caution">
    <text evidence="2">The sequence shown here is derived from an EMBL/GenBank/DDBJ whole genome shotgun (WGS) entry which is preliminary data.</text>
</comment>
<feature type="region of interest" description="Disordered" evidence="1">
    <location>
        <begin position="1"/>
        <end position="33"/>
    </location>
</feature>
<protein>
    <submittedName>
        <fullName evidence="2">Uncharacterized protein</fullName>
    </submittedName>
</protein>
<evidence type="ECO:0000256" key="1">
    <source>
        <dbReference type="SAM" id="MobiDB-lite"/>
    </source>
</evidence>
<dbReference type="EMBL" id="CAHIKZ030000273">
    <property type="protein sequence ID" value="CAE1165424.1"/>
    <property type="molecule type" value="Genomic_DNA"/>
</dbReference>
<accession>A0A812B3B0</accession>
<evidence type="ECO:0000313" key="3">
    <source>
        <dbReference type="Proteomes" id="UP000597762"/>
    </source>
</evidence>
<feature type="compositionally biased region" description="Pro residues" evidence="1">
    <location>
        <begin position="230"/>
        <end position="239"/>
    </location>
</feature>
<sequence length="239" mass="27308">MLEDQTQSSDTTLTRSWKQQTSQTLPESSAQVHSHNVSIPLDYFTWRSAVPSQTDSKHKWLERDAVHVQEKTGMFKFKTTLDEDITTFQGVLNIKEYSKYISEQRQLIAPSYQVNSWPHPVPHMPTNDKVTDTLLSGSRQQLTSESKSQGSSDITSQMYTQNISIPPDYFTWRSAISSQNEAERDWTEADKFHGQEKTDLSSKFSSPFGQLNKSNISHPEMNHQQTPNARPLPPVPHLN</sequence>
<feature type="region of interest" description="Disordered" evidence="1">
    <location>
        <begin position="193"/>
        <end position="239"/>
    </location>
</feature>
<keyword evidence="3" id="KW-1185">Reference proteome</keyword>
<gene>
    <name evidence="2" type="ORF">SPHA_8454</name>
</gene>
<evidence type="ECO:0000313" key="2">
    <source>
        <dbReference type="EMBL" id="CAE1165424.1"/>
    </source>
</evidence>
<feature type="compositionally biased region" description="Polar residues" evidence="1">
    <location>
        <begin position="201"/>
        <end position="228"/>
    </location>
</feature>
<name>A0A812B3B0_ACAPH</name>
<proteinExistence type="predicted"/>
<dbReference type="AlphaFoldDB" id="A0A812B3B0"/>
<reference evidence="2" key="1">
    <citation type="submission" date="2021-01" db="EMBL/GenBank/DDBJ databases">
        <authorList>
            <person name="Li R."/>
            <person name="Bekaert M."/>
        </authorList>
    </citation>
    <scope>NUCLEOTIDE SEQUENCE</scope>
    <source>
        <strain evidence="2">Farmed</strain>
    </source>
</reference>
<organism evidence="2 3">
    <name type="scientific">Acanthosepion pharaonis</name>
    <name type="common">Pharaoh cuttlefish</name>
    <name type="synonym">Sepia pharaonis</name>
    <dbReference type="NCBI Taxonomy" id="158019"/>
    <lineage>
        <taxon>Eukaryota</taxon>
        <taxon>Metazoa</taxon>
        <taxon>Spiralia</taxon>
        <taxon>Lophotrochozoa</taxon>
        <taxon>Mollusca</taxon>
        <taxon>Cephalopoda</taxon>
        <taxon>Coleoidea</taxon>
        <taxon>Decapodiformes</taxon>
        <taxon>Sepiida</taxon>
        <taxon>Sepiina</taxon>
        <taxon>Sepiidae</taxon>
        <taxon>Acanthosepion</taxon>
    </lineage>
</organism>